<keyword evidence="3" id="KW-1185">Reference proteome</keyword>
<feature type="compositionally biased region" description="Polar residues" evidence="1">
    <location>
        <begin position="301"/>
        <end position="311"/>
    </location>
</feature>
<proteinExistence type="predicted"/>
<dbReference type="Proteomes" id="UP001303115">
    <property type="component" value="Unassembled WGS sequence"/>
</dbReference>
<evidence type="ECO:0000256" key="1">
    <source>
        <dbReference type="SAM" id="MobiDB-lite"/>
    </source>
</evidence>
<name>A0AAN6PIN4_9PEZI</name>
<feature type="region of interest" description="Disordered" evidence="1">
    <location>
        <begin position="298"/>
        <end position="326"/>
    </location>
</feature>
<feature type="region of interest" description="Disordered" evidence="1">
    <location>
        <begin position="128"/>
        <end position="162"/>
    </location>
</feature>
<feature type="compositionally biased region" description="Basic residues" evidence="1">
    <location>
        <begin position="85"/>
        <end position="95"/>
    </location>
</feature>
<evidence type="ECO:0000313" key="3">
    <source>
        <dbReference type="Proteomes" id="UP001303115"/>
    </source>
</evidence>
<dbReference type="AlphaFoldDB" id="A0AAN6PIN4"/>
<feature type="region of interest" description="Disordered" evidence="1">
    <location>
        <begin position="75"/>
        <end position="100"/>
    </location>
</feature>
<reference evidence="3" key="1">
    <citation type="journal article" date="2023" name="Mol. Phylogenet. Evol.">
        <title>Genome-scale phylogeny and comparative genomics of the fungal order Sordariales.</title>
        <authorList>
            <person name="Hensen N."/>
            <person name="Bonometti L."/>
            <person name="Westerberg I."/>
            <person name="Brannstrom I.O."/>
            <person name="Guillou S."/>
            <person name="Cros-Aarteil S."/>
            <person name="Calhoun S."/>
            <person name="Haridas S."/>
            <person name="Kuo A."/>
            <person name="Mondo S."/>
            <person name="Pangilinan J."/>
            <person name="Riley R."/>
            <person name="LaButti K."/>
            <person name="Andreopoulos B."/>
            <person name="Lipzen A."/>
            <person name="Chen C."/>
            <person name="Yan M."/>
            <person name="Daum C."/>
            <person name="Ng V."/>
            <person name="Clum A."/>
            <person name="Steindorff A."/>
            <person name="Ohm R.A."/>
            <person name="Martin F."/>
            <person name="Silar P."/>
            <person name="Natvig D.O."/>
            <person name="Lalanne C."/>
            <person name="Gautier V."/>
            <person name="Ament-Velasquez S.L."/>
            <person name="Kruys A."/>
            <person name="Hutchinson M.I."/>
            <person name="Powell A.J."/>
            <person name="Barry K."/>
            <person name="Miller A.N."/>
            <person name="Grigoriev I.V."/>
            <person name="Debuchy R."/>
            <person name="Gladieux P."/>
            <person name="Hiltunen Thoren M."/>
            <person name="Johannesson H."/>
        </authorList>
    </citation>
    <scope>NUCLEOTIDE SEQUENCE [LARGE SCALE GENOMIC DNA]</scope>
    <source>
        <strain evidence="3">CBS 284.82</strain>
    </source>
</reference>
<comment type="caution">
    <text evidence="2">The sequence shown here is derived from an EMBL/GenBank/DDBJ whole genome shotgun (WGS) entry which is preliminary data.</text>
</comment>
<gene>
    <name evidence="2" type="ORF">C8A01DRAFT_14717</name>
</gene>
<dbReference type="EMBL" id="MU854355">
    <property type="protein sequence ID" value="KAK4041576.1"/>
    <property type="molecule type" value="Genomic_DNA"/>
</dbReference>
<organism evidence="2 3">
    <name type="scientific">Parachaetomium inaequale</name>
    <dbReference type="NCBI Taxonomy" id="2588326"/>
    <lineage>
        <taxon>Eukaryota</taxon>
        <taxon>Fungi</taxon>
        <taxon>Dikarya</taxon>
        <taxon>Ascomycota</taxon>
        <taxon>Pezizomycotina</taxon>
        <taxon>Sordariomycetes</taxon>
        <taxon>Sordariomycetidae</taxon>
        <taxon>Sordariales</taxon>
        <taxon>Chaetomiaceae</taxon>
        <taxon>Parachaetomium</taxon>
    </lineage>
</organism>
<protein>
    <submittedName>
        <fullName evidence="2">Uncharacterized protein</fullName>
    </submittedName>
</protein>
<evidence type="ECO:0000313" key="2">
    <source>
        <dbReference type="EMBL" id="KAK4041576.1"/>
    </source>
</evidence>
<accession>A0AAN6PIN4</accession>
<sequence>MSVVHNRRPPLATSVSAPDVFCRPMDPAPAPLVYINGWHGIGKETVAECLTLLLGKDKSLLIDVRSVGRETAPNNTCCGGGGSRVSKHKHHHRHEHNPLLTPEHPRYFSFDLDSDAYHFSPLPSPSSSPSFSSAFSPPTSRSASFSSDSTTATTISTSSTAPATTTTNLTALLTHPRNRARIAVLPACCPDTPAGHATLGIFEAAAARAGRLFVGVVLRCEEGVYLRRRRAEDGAAGGGGMGAGVCCAQGQSQSQDLGLARPVKAGLTVDVTCVPAFEAALQIVEFVKGLEAERDAELCSSGGSAATTPAQESERKLEPSGLAEGK</sequence>